<comment type="cofactor">
    <cofactor evidence="1 6">
        <name>FAD</name>
        <dbReference type="ChEBI" id="CHEBI:57692"/>
    </cofactor>
</comment>
<name>A0AAN6W210_9PEZI</name>
<evidence type="ECO:0000256" key="7">
    <source>
        <dbReference type="RuleBase" id="RU003968"/>
    </source>
</evidence>
<keyword evidence="3 7" id="KW-0285">Flavoprotein</keyword>
<dbReference type="InterPro" id="IPR000172">
    <property type="entry name" value="GMC_OxRdtase_N"/>
</dbReference>
<keyword evidence="4 6" id="KW-0274">FAD</keyword>
<evidence type="ECO:0000256" key="6">
    <source>
        <dbReference type="PIRSR" id="PIRSR000137-2"/>
    </source>
</evidence>
<dbReference type="Pfam" id="PF00732">
    <property type="entry name" value="GMC_oxred_N"/>
    <property type="match status" value="1"/>
</dbReference>
<accession>A0AAN6W210</accession>
<protein>
    <submittedName>
        <fullName evidence="11">GMC oxidoreductase</fullName>
    </submittedName>
</protein>
<sequence>MIHWCITLTCLVGLFISPIQAIKNTYDYVIVGGGTAGLTVGDRLSESGKYSVLVIEYGYLEPEGQRPGTLYNITSAPISGLNNKTFPVVVGCVVGGSSAVNGMVFQRGTAKDYDIWKELGDGSLRDSWNWVGMLRYFKKAIQLTPPKPETAAFGLRHDAQYWGRNFSTNHTIFATFGNVISPKIYPFYEAAKKVPGINVSPDAGSGQPGLQYYQTSTNPYTGERSYSRTGHWDGLNRANYDLLTATRVNKIIFDRNRAAGVQVYPRGERDKKTVIRARKEVILAAGAIHTPQILQLSGIGPADLLRRAGIPVKVDLPGVGYNFQDHTFIPAVSFSWSTSPPIPLHLNISVVNDGLGRTSLGLSIGLPVISPSSFNRIASRYESQDPAAYLPKGTHKTIIRGYHKQQQIYAREMRAKGFSFLRATFSGDPSFVPIVIHPVSRGTVLIDPATGSDVEVEPIVDYRAASNPIDVDVAVEEVKFLRRFLTGGELSGYNATEVVPGPGYESDEALASWVRANTIPSVYHPVGTAAKMPREWGGVVGDDLLVYGVRGLSVVDASIMPTIVAATTSMTVYAIAEKVSDDLDFLTLNYLIKVRAGASS</sequence>
<evidence type="ECO:0000313" key="12">
    <source>
        <dbReference type="Proteomes" id="UP001302321"/>
    </source>
</evidence>
<reference evidence="11" key="2">
    <citation type="submission" date="2023-05" db="EMBL/GenBank/DDBJ databases">
        <authorList>
            <consortium name="Lawrence Berkeley National Laboratory"/>
            <person name="Steindorff A."/>
            <person name="Hensen N."/>
            <person name="Bonometti L."/>
            <person name="Westerberg I."/>
            <person name="Brannstrom I.O."/>
            <person name="Guillou S."/>
            <person name="Cros-Aarteil S."/>
            <person name="Calhoun S."/>
            <person name="Haridas S."/>
            <person name="Kuo A."/>
            <person name="Mondo S."/>
            <person name="Pangilinan J."/>
            <person name="Riley R."/>
            <person name="Labutti K."/>
            <person name="Andreopoulos B."/>
            <person name="Lipzen A."/>
            <person name="Chen C."/>
            <person name="Yanf M."/>
            <person name="Daum C."/>
            <person name="Ng V."/>
            <person name="Clum A."/>
            <person name="Ohm R."/>
            <person name="Martin F."/>
            <person name="Silar P."/>
            <person name="Natvig D."/>
            <person name="Lalanne C."/>
            <person name="Gautier V."/>
            <person name="Ament-Velasquez S.L."/>
            <person name="Kruys A."/>
            <person name="Hutchinson M.I."/>
            <person name="Powell A.J."/>
            <person name="Barry K."/>
            <person name="Miller A.N."/>
            <person name="Grigoriev I.V."/>
            <person name="Debuchy R."/>
            <person name="Gladieux P."/>
            <person name="Thoren M.H."/>
            <person name="Johannesson H."/>
        </authorList>
    </citation>
    <scope>NUCLEOTIDE SEQUENCE</scope>
    <source>
        <strain evidence="11">CBS 892.96</strain>
    </source>
</reference>
<keyword evidence="8" id="KW-0732">Signal</keyword>
<proteinExistence type="inferred from homology"/>
<evidence type="ECO:0000256" key="5">
    <source>
        <dbReference type="ARBA" id="ARBA00023002"/>
    </source>
</evidence>
<comment type="similarity">
    <text evidence="2 7">Belongs to the GMC oxidoreductase family.</text>
</comment>
<evidence type="ECO:0000256" key="2">
    <source>
        <dbReference type="ARBA" id="ARBA00010790"/>
    </source>
</evidence>
<organism evidence="11 12">
    <name type="scientific">Triangularia setosa</name>
    <dbReference type="NCBI Taxonomy" id="2587417"/>
    <lineage>
        <taxon>Eukaryota</taxon>
        <taxon>Fungi</taxon>
        <taxon>Dikarya</taxon>
        <taxon>Ascomycota</taxon>
        <taxon>Pezizomycotina</taxon>
        <taxon>Sordariomycetes</taxon>
        <taxon>Sordariomycetidae</taxon>
        <taxon>Sordariales</taxon>
        <taxon>Podosporaceae</taxon>
        <taxon>Triangularia</taxon>
    </lineage>
</organism>
<evidence type="ECO:0000259" key="9">
    <source>
        <dbReference type="PROSITE" id="PS00623"/>
    </source>
</evidence>
<dbReference type="GO" id="GO:0050660">
    <property type="term" value="F:flavin adenine dinucleotide binding"/>
    <property type="evidence" value="ECO:0007669"/>
    <property type="project" value="InterPro"/>
</dbReference>
<feature type="chain" id="PRO_5043048557" evidence="8">
    <location>
        <begin position="22"/>
        <end position="600"/>
    </location>
</feature>
<dbReference type="Pfam" id="PF05199">
    <property type="entry name" value="GMC_oxred_C"/>
    <property type="match status" value="1"/>
</dbReference>
<dbReference type="PROSITE" id="PS00624">
    <property type="entry name" value="GMC_OXRED_2"/>
    <property type="match status" value="1"/>
</dbReference>
<evidence type="ECO:0000256" key="1">
    <source>
        <dbReference type="ARBA" id="ARBA00001974"/>
    </source>
</evidence>
<gene>
    <name evidence="11" type="ORF">QBC36DRAFT_359055</name>
</gene>
<feature type="binding site" evidence="6">
    <location>
        <position position="93"/>
    </location>
    <ligand>
        <name>FAD</name>
        <dbReference type="ChEBI" id="CHEBI:57692"/>
    </ligand>
</feature>
<keyword evidence="12" id="KW-1185">Reference proteome</keyword>
<dbReference type="InterPro" id="IPR012132">
    <property type="entry name" value="GMC_OxRdtase"/>
</dbReference>
<dbReference type="SUPFAM" id="SSF51905">
    <property type="entry name" value="FAD/NAD(P)-binding domain"/>
    <property type="match status" value="1"/>
</dbReference>
<evidence type="ECO:0000313" key="11">
    <source>
        <dbReference type="EMBL" id="KAK4173805.1"/>
    </source>
</evidence>
<feature type="signal peptide" evidence="8">
    <location>
        <begin position="1"/>
        <end position="21"/>
    </location>
</feature>
<evidence type="ECO:0000256" key="4">
    <source>
        <dbReference type="ARBA" id="ARBA00022827"/>
    </source>
</evidence>
<dbReference type="PIRSF" id="PIRSF000137">
    <property type="entry name" value="Alcohol_oxidase"/>
    <property type="match status" value="1"/>
</dbReference>
<dbReference type="PANTHER" id="PTHR11552:SF115">
    <property type="entry name" value="DEHYDROGENASE XPTC-RELATED"/>
    <property type="match status" value="1"/>
</dbReference>
<dbReference type="InterPro" id="IPR027424">
    <property type="entry name" value="Glucose_Oxidase_domain_2"/>
</dbReference>
<dbReference type="EMBL" id="MU866319">
    <property type="protein sequence ID" value="KAK4173805.1"/>
    <property type="molecule type" value="Genomic_DNA"/>
</dbReference>
<feature type="domain" description="Glucose-methanol-choline oxidoreductase N-terminal" evidence="9">
    <location>
        <begin position="91"/>
        <end position="114"/>
    </location>
</feature>
<feature type="binding site" evidence="6">
    <location>
        <position position="248"/>
    </location>
    <ligand>
        <name>FAD</name>
        <dbReference type="ChEBI" id="CHEBI:57692"/>
    </ligand>
</feature>
<evidence type="ECO:0000259" key="10">
    <source>
        <dbReference type="PROSITE" id="PS00624"/>
    </source>
</evidence>
<dbReference type="AlphaFoldDB" id="A0AAN6W210"/>
<keyword evidence="5" id="KW-0560">Oxidoreductase</keyword>
<dbReference type="InterPro" id="IPR007867">
    <property type="entry name" value="GMC_OxRtase_C"/>
</dbReference>
<dbReference type="Gene3D" id="3.30.560.10">
    <property type="entry name" value="Glucose Oxidase, domain 3"/>
    <property type="match status" value="1"/>
</dbReference>
<feature type="domain" description="Glucose-methanol-choline oxidoreductase N-terminal" evidence="10">
    <location>
        <begin position="286"/>
        <end position="300"/>
    </location>
</feature>
<feature type="binding site" evidence="6">
    <location>
        <begin position="101"/>
        <end position="104"/>
    </location>
    <ligand>
        <name>FAD</name>
        <dbReference type="ChEBI" id="CHEBI:57692"/>
    </ligand>
</feature>
<evidence type="ECO:0000256" key="3">
    <source>
        <dbReference type="ARBA" id="ARBA00022630"/>
    </source>
</evidence>
<dbReference type="InterPro" id="IPR036188">
    <property type="entry name" value="FAD/NAD-bd_sf"/>
</dbReference>
<comment type="caution">
    <text evidence="11">The sequence shown here is derived from an EMBL/GenBank/DDBJ whole genome shotgun (WGS) entry which is preliminary data.</text>
</comment>
<dbReference type="SUPFAM" id="SSF54373">
    <property type="entry name" value="FAD-linked reductases, C-terminal domain"/>
    <property type="match status" value="1"/>
</dbReference>
<dbReference type="Proteomes" id="UP001302321">
    <property type="component" value="Unassembled WGS sequence"/>
</dbReference>
<dbReference type="Gene3D" id="4.10.450.10">
    <property type="entry name" value="Glucose Oxidase, domain 2"/>
    <property type="match status" value="1"/>
</dbReference>
<reference evidence="11" key="1">
    <citation type="journal article" date="2023" name="Mol. Phylogenet. Evol.">
        <title>Genome-scale phylogeny and comparative genomics of the fungal order Sordariales.</title>
        <authorList>
            <person name="Hensen N."/>
            <person name="Bonometti L."/>
            <person name="Westerberg I."/>
            <person name="Brannstrom I.O."/>
            <person name="Guillou S."/>
            <person name="Cros-Aarteil S."/>
            <person name="Calhoun S."/>
            <person name="Haridas S."/>
            <person name="Kuo A."/>
            <person name="Mondo S."/>
            <person name="Pangilinan J."/>
            <person name="Riley R."/>
            <person name="LaButti K."/>
            <person name="Andreopoulos B."/>
            <person name="Lipzen A."/>
            <person name="Chen C."/>
            <person name="Yan M."/>
            <person name="Daum C."/>
            <person name="Ng V."/>
            <person name="Clum A."/>
            <person name="Steindorff A."/>
            <person name="Ohm R.A."/>
            <person name="Martin F."/>
            <person name="Silar P."/>
            <person name="Natvig D.O."/>
            <person name="Lalanne C."/>
            <person name="Gautier V."/>
            <person name="Ament-Velasquez S.L."/>
            <person name="Kruys A."/>
            <person name="Hutchinson M.I."/>
            <person name="Powell A.J."/>
            <person name="Barry K."/>
            <person name="Miller A.N."/>
            <person name="Grigoriev I.V."/>
            <person name="Debuchy R."/>
            <person name="Gladieux P."/>
            <person name="Hiltunen Thoren M."/>
            <person name="Johannesson H."/>
        </authorList>
    </citation>
    <scope>NUCLEOTIDE SEQUENCE</scope>
    <source>
        <strain evidence="11">CBS 892.96</strain>
    </source>
</reference>
<dbReference type="PANTHER" id="PTHR11552">
    <property type="entry name" value="GLUCOSE-METHANOL-CHOLINE GMC OXIDOREDUCTASE"/>
    <property type="match status" value="1"/>
</dbReference>
<dbReference type="GO" id="GO:0016614">
    <property type="term" value="F:oxidoreductase activity, acting on CH-OH group of donors"/>
    <property type="evidence" value="ECO:0007669"/>
    <property type="project" value="InterPro"/>
</dbReference>
<evidence type="ECO:0000256" key="8">
    <source>
        <dbReference type="SAM" id="SignalP"/>
    </source>
</evidence>
<dbReference type="PROSITE" id="PS00623">
    <property type="entry name" value="GMC_OXRED_1"/>
    <property type="match status" value="1"/>
</dbReference>
<dbReference type="Gene3D" id="3.50.50.60">
    <property type="entry name" value="FAD/NAD(P)-binding domain"/>
    <property type="match status" value="1"/>
</dbReference>
<dbReference type="GO" id="GO:0044550">
    <property type="term" value="P:secondary metabolite biosynthetic process"/>
    <property type="evidence" value="ECO:0007669"/>
    <property type="project" value="TreeGrafter"/>
</dbReference>